<accession>A0ABV2QI70</accession>
<dbReference type="EMBL" id="JBEPSJ010000001">
    <property type="protein sequence ID" value="MET4580746.1"/>
    <property type="molecule type" value="Genomic_DNA"/>
</dbReference>
<evidence type="ECO:0000259" key="1">
    <source>
        <dbReference type="Pfam" id="PF04954"/>
    </source>
</evidence>
<evidence type="ECO:0000313" key="2">
    <source>
        <dbReference type="EMBL" id="MET4580746.1"/>
    </source>
</evidence>
<keyword evidence="3" id="KW-1185">Reference proteome</keyword>
<dbReference type="PANTHER" id="PTHR30157">
    <property type="entry name" value="FERRIC REDUCTASE, NADPH-DEPENDENT"/>
    <property type="match status" value="1"/>
</dbReference>
<comment type="caution">
    <text evidence="2">The sequence shown here is derived from an EMBL/GenBank/DDBJ whole genome shotgun (WGS) entry which is preliminary data.</text>
</comment>
<dbReference type="RefSeq" id="WP_354022959.1">
    <property type="nucleotide sequence ID" value="NZ_JBEPSJ010000001.1"/>
</dbReference>
<organism evidence="2 3">
    <name type="scientific">Conyzicola nivalis</name>
    <dbReference type="NCBI Taxonomy" id="1477021"/>
    <lineage>
        <taxon>Bacteria</taxon>
        <taxon>Bacillati</taxon>
        <taxon>Actinomycetota</taxon>
        <taxon>Actinomycetes</taxon>
        <taxon>Micrococcales</taxon>
        <taxon>Microbacteriaceae</taxon>
        <taxon>Conyzicola</taxon>
    </lineage>
</organism>
<proteinExistence type="predicted"/>
<dbReference type="Gene3D" id="3.40.50.80">
    <property type="entry name" value="Nucleotide-binding domain of ferredoxin-NADP reductase (FNR) module"/>
    <property type="match status" value="1"/>
</dbReference>
<feature type="domain" description="SIP-like Rossmann fold" evidence="1">
    <location>
        <begin position="19"/>
        <end position="111"/>
    </location>
</feature>
<name>A0ABV2QI70_9MICO</name>
<gene>
    <name evidence="2" type="ORF">ABIE21_000236</name>
</gene>
<sequence>MTFLDESTASVGWNPDASDRILLAGDENALPTIQTILATLPARSRGQVFVEVQSVGDIVELTAPGRFSVCWLVRDRGQVLRRSVDAWLSEMLPVSAFDDHSVYAWIANDGAARTLSSN</sequence>
<protein>
    <submittedName>
        <fullName evidence="2">NADPH-dependent ferric siderophore reductase</fullName>
    </submittedName>
</protein>
<reference evidence="2 3" key="1">
    <citation type="submission" date="2024-06" db="EMBL/GenBank/DDBJ databases">
        <title>Sorghum-associated microbial communities from plants grown in Nebraska, USA.</title>
        <authorList>
            <person name="Schachtman D."/>
        </authorList>
    </citation>
    <scope>NUCLEOTIDE SEQUENCE [LARGE SCALE GENOMIC DNA]</scope>
    <source>
        <strain evidence="2 3">2857</strain>
    </source>
</reference>
<dbReference type="Pfam" id="PF04954">
    <property type="entry name" value="SIP"/>
    <property type="match status" value="1"/>
</dbReference>
<dbReference type="InterPro" id="IPR007037">
    <property type="entry name" value="SIP_rossman_dom"/>
</dbReference>
<dbReference type="Proteomes" id="UP001549257">
    <property type="component" value="Unassembled WGS sequence"/>
</dbReference>
<dbReference type="PANTHER" id="PTHR30157:SF0">
    <property type="entry name" value="NADPH-DEPENDENT FERRIC-CHELATE REDUCTASE"/>
    <property type="match status" value="1"/>
</dbReference>
<evidence type="ECO:0000313" key="3">
    <source>
        <dbReference type="Proteomes" id="UP001549257"/>
    </source>
</evidence>
<dbReference type="InterPro" id="IPR039261">
    <property type="entry name" value="FNR_nucleotide-bd"/>
</dbReference>
<dbReference type="InterPro" id="IPR039374">
    <property type="entry name" value="SIP_fam"/>
</dbReference>